<dbReference type="InterPro" id="IPR013785">
    <property type="entry name" value="Aldolase_TIM"/>
</dbReference>
<dbReference type="InterPro" id="IPR002220">
    <property type="entry name" value="DapA-like"/>
</dbReference>
<evidence type="ECO:0000256" key="9">
    <source>
        <dbReference type="ARBA" id="ARBA00023239"/>
    </source>
</evidence>
<comment type="caution">
    <text evidence="16">The sequence shown here is derived from an EMBL/GenBank/DDBJ whole genome shotgun (WGS) entry which is preliminary data.</text>
</comment>
<evidence type="ECO:0000313" key="16">
    <source>
        <dbReference type="EMBL" id="TDR22789.1"/>
    </source>
</evidence>
<dbReference type="PANTHER" id="PTHR12128:SF66">
    <property type="entry name" value="4-HYDROXY-2-OXOGLUTARATE ALDOLASE, MITOCHONDRIAL"/>
    <property type="match status" value="1"/>
</dbReference>
<feature type="active site" description="Proton donor/acceptor" evidence="12 14">
    <location>
        <position position="142"/>
    </location>
</feature>
<dbReference type="GO" id="GO:0009089">
    <property type="term" value="P:lysine biosynthetic process via diaminopimelate"/>
    <property type="evidence" value="ECO:0007669"/>
    <property type="project" value="UniProtKB-UniRule"/>
</dbReference>
<evidence type="ECO:0000256" key="11">
    <source>
        <dbReference type="ARBA" id="ARBA00047836"/>
    </source>
</evidence>
<dbReference type="UniPathway" id="UPA00034">
    <property type="reaction ID" value="UER00017"/>
</dbReference>
<feature type="active site" description="Schiff-base intermediate with substrate" evidence="12 14">
    <location>
        <position position="170"/>
    </location>
</feature>
<comment type="pathway">
    <text evidence="2 12">Amino-acid biosynthesis; L-lysine biosynthesis via DAP pathway; (S)-tetrahydrodipicolinate from L-aspartate: step 3/4.</text>
</comment>
<dbReference type="InterPro" id="IPR020624">
    <property type="entry name" value="Schiff_base-form_aldolases_CS"/>
</dbReference>
<feature type="binding site" evidence="12 15">
    <location>
        <position position="210"/>
    </location>
    <ligand>
        <name>pyruvate</name>
        <dbReference type="ChEBI" id="CHEBI:15361"/>
    </ligand>
</feature>
<evidence type="ECO:0000256" key="5">
    <source>
        <dbReference type="ARBA" id="ARBA00022490"/>
    </source>
</evidence>
<sequence>MGQIQAKDLSGCMVALVTPMNPDGSINFSEWERLIQWHIDNRTDAIVVAGTTGESSLLSKDEIESLSQSAVKLCQQSPTTKVIIGTGGIDPNHVIAANKLAKKNGADAVLIVTPYYLTLTQQALIEHFTAIAEQTELPIILYNVPTRTVNDLTSSTTAQLAKIQNIIGIKEAKSDMGRIDQLVKIKNFAVLSGDDGTFIEAMKRGAHGVISVAANVRPQAIKDLCNHMQLGDIEQANSLNTELSPLYDYLFHEPNPCPVKSLMHHTNMISSGIRKPLVMTEIKKNQVKPFTPSIIQEFSSI</sequence>
<dbReference type="OrthoDB" id="9782828at2"/>
<dbReference type="PROSITE" id="PS00666">
    <property type="entry name" value="DHDPS_2"/>
    <property type="match status" value="1"/>
</dbReference>
<dbReference type="HAMAP" id="MF_00418">
    <property type="entry name" value="DapA"/>
    <property type="match status" value="1"/>
</dbReference>
<protein>
    <recommendedName>
        <fullName evidence="4 12">4-hydroxy-tetrahydrodipicolinate synthase</fullName>
        <shortName evidence="12">HTPA synthase</shortName>
        <ecNumber evidence="4 12">4.3.3.7</ecNumber>
    </recommendedName>
</protein>
<evidence type="ECO:0000256" key="13">
    <source>
        <dbReference type="PIRNR" id="PIRNR001365"/>
    </source>
</evidence>
<keyword evidence="10 12" id="KW-0704">Schiff base</keyword>
<comment type="caution">
    <text evidence="12">Was originally thought to be a dihydrodipicolinate synthase (DHDPS), catalyzing the condensation of (S)-aspartate-beta-semialdehyde [(S)-ASA] and pyruvate to dihydrodipicolinate (DHDP). However, it was shown in E.coli that the product of the enzymatic reaction is not dihydrodipicolinate but in fact (4S)-4-hydroxy-2,3,4,5-tetrahydro-(2S)-dipicolinic acid (HTPA), and that the consecutive dehydration reaction leading to DHDP is not spontaneous but catalyzed by DapB.</text>
</comment>
<keyword evidence="6 12" id="KW-0028">Amino-acid biosynthesis</keyword>
<evidence type="ECO:0000256" key="14">
    <source>
        <dbReference type="PIRSR" id="PIRSR001365-1"/>
    </source>
</evidence>
<dbReference type="AlphaFoldDB" id="A0A4R6XW44"/>
<dbReference type="PANTHER" id="PTHR12128">
    <property type="entry name" value="DIHYDRODIPICOLINATE SYNTHASE"/>
    <property type="match status" value="1"/>
</dbReference>
<keyword evidence="7 12" id="KW-0220">Diaminopimelate biosynthesis</keyword>
<organism evidence="16 17">
    <name type="scientific">Marinicella litoralis</name>
    <dbReference type="NCBI Taxonomy" id="644220"/>
    <lineage>
        <taxon>Bacteria</taxon>
        <taxon>Pseudomonadati</taxon>
        <taxon>Pseudomonadota</taxon>
        <taxon>Gammaproteobacteria</taxon>
        <taxon>Lysobacterales</taxon>
        <taxon>Marinicellaceae</taxon>
        <taxon>Marinicella</taxon>
    </lineage>
</organism>
<feature type="site" description="Part of a proton relay during catalysis" evidence="12">
    <location>
        <position position="51"/>
    </location>
</feature>
<dbReference type="GO" id="GO:0019877">
    <property type="term" value="P:diaminopimelate biosynthetic process"/>
    <property type="evidence" value="ECO:0007669"/>
    <property type="project" value="UniProtKB-UniRule"/>
</dbReference>
<dbReference type="RefSeq" id="WP_099019404.1">
    <property type="nucleotide sequence ID" value="NZ_NIHB01000002.1"/>
</dbReference>
<dbReference type="Pfam" id="PF00701">
    <property type="entry name" value="DHDPS"/>
    <property type="match status" value="1"/>
</dbReference>
<dbReference type="InterPro" id="IPR005263">
    <property type="entry name" value="DapA"/>
</dbReference>
<comment type="subunit">
    <text evidence="12">Homotetramer; dimer of dimers.</text>
</comment>
<keyword evidence="17" id="KW-1185">Reference proteome</keyword>
<evidence type="ECO:0000256" key="7">
    <source>
        <dbReference type="ARBA" id="ARBA00022915"/>
    </source>
</evidence>
<dbReference type="CDD" id="cd00950">
    <property type="entry name" value="DHDPS"/>
    <property type="match status" value="1"/>
</dbReference>
<accession>A0A4R6XW44</accession>
<evidence type="ECO:0000256" key="6">
    <source>
        <dbReference type="ARBA" id="ARBA00022605"/>
    </source>
</evidence>
<dbReference type="SMART" id="SM01130">
    <property type="entry name" value="DHDPS"/>
    <property type="match status" value="1"/>
</dbReference>
<gene>
    <name evidence="12" type="primary">dapA</name>
    <name evidence="16" type="ORF">C8D91_1282</name>
</gene>
<evidence type="ECO:0000256" key="10">
    <source>
        <dbReference type="ARBA" id="ARBA00023270"/>
    </source>
</evidence>
<dbReference type="GO" id="GO:0008840">
    <property type="term" value="F:4-hydroxy-tetrahydrodipicolinate synthase activity"/>
    <property type="evidence" value="ECO:0007669"/>
    <property type="project" value="UniProtKB-UniRule"/>
</dbReference>
<feature type="site" description="Part of a proton relay during catalysis" evidence="12">
    <location>
        <position position="116"/>
    </location>
</feature>
<comment type="similarity">
    <text evidence="3 12 13">Belongs to the DapA family.</text>
</comment>
<evidence type="ECO:0000256" key="2">
    <source>
        <dbReference type="ARBA" id="ARBA00005120"/>
    </source>
</evidence>
<evidence type="ECO:0000313" key="17">
    <source>
        <dbReference type="Proteomes" id="UP000295724"/>
    </source>
</evidence>
<comment type="catalytic activity">
    <reaction evidence="11 12">
        <text>L-aspartate 4-semialdehyde + pyruvate = (2S,4S)-4-hydroxy-2,3,4,5-tetrahydrodipicolinate + H2O + H(+)</text>
        <dbReference type="Rhea" id="RHEA:34171"/>
        <dbReference type="ChEBI" id="CHEBI:15361"/>
        <dbReference type="ChEBI" id="CHEBI:15377"/>
        <dbReference type="ChEBI" id="CHEBI:15378"/>
        <dbReference type="ChEBI" id="CHEBI:67139"/>
        <dbReference type="ChEBI" id="CHEBI:537519"/>
        <dbReference type="EC" id="4.3.3.7"/>
    </reaction>
</comment>
<comment type="subcellular location">
    <subcellularLocation>
        <location evidence="12">Cytoplasm</location>
    </subcellularLocation>
</comment>
<evidence type="ECO:0000256" key="4">
    <source>
        <dbReference type="ARBA" id="ARBA00012086"/>
    </source>
</evidence>
<dbReference type="Gene3D" id="3.20.20.70">
    <property type="entry name" value="Aldolase class I"/>
    <property type="match status" value="1"/>
</dbReference>
<evidence type="ECO:0000256" key="1">
    <source>
        <dbReference type="ARBA" id="ARBA00003294"/>
    </source>
</evidence>
<reference evidence="16 17" key="1">
    <citation type="submission" date="2019-03" db="EMBL/GenBank/DDBJ databases">
        <title>Genomic Encyclopedia of Type Strains, Phase IV (KMG-IV): sequencing the most valuable type-strain genomes for metagenomic binning, comparative biology and taxonomic classification.</title>
        <authorList>
            <person name="Goeker M."/>
        </authorList>
    </citation>
    <scope>NUCLEOTIDE SEQUENCE [LARGE SCALE GENOMIC DNA]</scope>
    <source>
        <strain evidence="16 17">DSM 25488</strain>
    </source>
</reference>
<dbReference type="PIRSF" id="PIRSF001365">
    <property type="entry name" value="DHDPS"/>
    <property type="match status" value="1"/>
</dbReference>
<dbReference type="InterPro" id="IPR020625">
    <property type="entry name" value="Schiff_base-form_aldolases_AS"/>
</dbReference>
<keyword evidence="5 12" id="KW-0963">Cytoplasm</keyword>
<dbReference type="PROSITE" id="PS00665">
    <property type="entry name" value="DHDPS_1"/>
    <property type="match status" value="1"/>
</dbReference>
<evidence type="ECO:0000256" key="12">
    <source>
        <dbReference type="HAMAP-Rule" id="MF_00418"/>
    </source>
</evidence>
<dbReference type="GO" id="GO:0005829">
    <property type="term" value="C:cytosol"/>
    <property type="evidence" value="ECO:0007669"/>
    <property type="project" value="TreeGrafter"/>
</dbReference>
<evidence type="ECO:0000256" key="15">
    <source>
        <dbReference type="PIRSR" id="PIRSR001365-2"/>
    </source>
</evidence>
<name>A0A4R6XW44_9GAMM</name>
<dbReference type="EMBL" id="SNZB01000002">
    <property type="protein sequence ID" value="TDR22789.1"/>
    <property type="molecule type" value="Genomic_DNA"/>
</dbReference>
<dbReference type="PRINTS" id="PR00146">
    <property type="entry name" value="DHPICSNTHASE"/>
</dbReference>
<comment type="function">
    <text evidence="1 12">Catalyzes the condensation of (S)-aspartate-beta-semialdehyde [(S)-ASA] and pyruvate to 4-hydroxy-tetrahydrodipicolinate (HTPA).</text>
</comment>
<keyword evidence="8 12" id="KW-0457">Lysine biosynthesis</keyword>
<evidence type="ECO:0000256" key="8">
    <source>
        <dbReference type="ARBA" id="ARBA00023154"/>
    </source>
</evidence>
<feature type="binding site" evidence="12 15">
    <location>
        <position position="52"/>
    </location>
    <ligand>
        <name>pyruvate</name>
        <dbReference type="ChEBI" id="CHEBI:15361"/>
    </ligand>
</feature>
<evidence type="ECO:0000256" key="3">
    <source>
        <dbReference type="ARBA" id="ARBA00007592"/>
    </source>
</evidence>
<dbReference type="Proteomes" id="UP000295724">
    <property type="component" value="Unassembled WGS sequence"/>
</dbReference>
<keyword evidence="9 12" id="KW-0456">Lyase</keyword>
<dbReference type="NCBIfam" id="TIGR00674">
    <property type="entry name" value="dapA"/>
    <property type="match status" value="1"/>
</dbReference>
<proteinExistence type="inferred from homology"/>
<dbReference type="EC" id="4.3.3.7" evidence="4 12"/>
<dbReference type="SUPFAM" id="SSF51569">
    <property type="entry name" value="Aldolase"/>
    <property type="match status" value="1"/>
</dbReference>